<keyword evidence="1" id="KW-1133">Transmembrane helix</keyword>
<name>A0A852V479_9ACTN</name>
<sequence>MTPSNRPSWPMPLLALTGWLALLVTHVADPGFLRVTVTIVFMLTCPGAAVLALARPLFGRRDHAGDATESTALALALSVAIGMIVSEAFFMSGTFTTDRAMIALASITTVAALGALLTGRLARRSRRDARRRAVAASTDPS</sequence>
<protein>
    <submittedName>
        <fullName evidence="2">Putative membrane protein</fullName>
    </submittedName>
</protein>
<gene>
    <name evidence="2" type="ORF">HDA43_004215</name>
</gene>
<keyword evidence="1" id="KW-0812">Transmembrane</keyword>
<evidence type="ECO:0000313" key="2">
    <source>
        <dbReference type="EMBL" id="NYF42014.1"/>
    </source>
</evidence>
<dbReference type="Proteomes" id="UP000576393">
    <property type="component" value="Unassembled WGS sequence"/>
</dbReference>
<feature type="transmembrane region" description="Helical" evidence="1">
    <location>
        <begin position="38"/>
        <end position="58"/>
    </location>
</feature>
<proteinExistence type="predicted"/>
<dbReference type="RefSeq" id="WP_179824254.1">
    <property type="nucleotide sequence ID" value="NZ_CP192034.1"/>
</dbReference>
<reference evidence="2 3" key="1">
    <citation type="submission" date="2020-07" db="EMBL/GenBank/DDBJ databases">
        <title>Sequencing the genomes of 1000 actinobacteria strains.</title>
        <authorList>
            <person name="Klenk H.-P."/>
        </authorList>
    </citation>
    <scope>NUCLEOTIDE SEQUENCE [LARGE SCALE GENOMIC DNA]</scope>
    <source>
        <strain evidence="2 3">DSM 45763</strain>
    </source>
</reference>
<keyword evidence="1" id="KW-0472">Membrane</keyword>
<evidence type="ECO:0000313" key="3">
    <source>
        <dbReference type="Proteomes" id="UP000576393"/>
    </source>
</evidence>
<feature type="transmembrane region" description="Helical" evidence="1">
    <location>
        <begin position="102"/>
        <end position="122"/>
    </location>
</feature>
<evidence type="ECO:0000256" key="1">
    <source>
        <dbReference type="SAM" id="Phobius"/>
    </source>
</evidence>
<dbReference type="AlphaFoldDB" id="A0A852V479"/>
<organism evidence="2 3">
    <name type="scientific">Streptosporangium sandarakinum</name>
    <dbReference type="NCBI Taxonomy" id="1260955"/>
    <lineage>
        <taxon>Bacteria</taxon>
        <taxon>Bacillati</taxon>
        <taxon>Actinomycetota</taxon>
        <taxon>Actinomycetes</taxon>
        <taxon>Streptosporangiales</taxon>
        <taxon>Streptosporangiaceae</taxon>
        <taxon>Streptosporangium</taxon>
    </lineage>
</organism>
<comment type="caution">
    <text evidence="2">The sequence shown here is derived from an EMBL/GenBank/DDBJ whole genome shotgun (WGS) entry which is preliminary data.</text>
</comment>
<dbReference type="EMBL" id="JACCCO010000002">
    <property type="protein sequence ID" value="NYF42014.1"/>
    <property type="molecule type" value="Genomic_DNA"/>
</dbReference>
<keyword evidence="3" id="KW-1185">Reference proteome</keyword>
<feature type="transmembrane region" description="Helical" evidence="1">
    <location>
        <begin position="70"/>
        <end position="90"/>
    </location>
</feature>
<accession>A0A852V479</accession>